<keyword evidence="3" id="KW-0560">Oxidoreductase</keyword>
<dbReference type="AlphaFoldDB" id="G9MEP0"/>
<dbReference type="InParanoid" id="G9MEP0"/>
<comment type="similarity">
    <text evidence="1">Belongs to the short-chain dehydrogenases/reductases (SDR) family.</text>
</comment>
<dbReference type="GO" id="GO:0048038">
    <property type="term" value="F:quinone binding"/>
    <property type="evidence" value="ECO:0007669"/>
    <property type="project" value="TreeGrafter"/>
</dbReference>
<dbReference type="PANTHER" id="PTHR42760">
    <property type="entry name" value="SHORT-CHAIN DEHYDROGENASES/REDUCTASES FAMILY MEMBER"/>
    <property type="match status" value="1"/>
</dbReference>
<evidence type="ECO:0000313" key="6">
    <source>
        <dbReference type="Proteomes" id="UP000007115"/>
    </source>
</evidence>
<dbReference type="HOGENOM" id="CLU_010194_1_3_1"/>
<organism evidence="5 6">
    <name type="scientific">Hypocrea virens (strain Gv29-8 / FGSC 10586)</name>
    <name type="common">Gliocladium virens</name>
    <name type="synonym">Trichoderma virens</name>
    <dbReference type="NCBI Taxonomy" id="413071"/>
    <lineage>
        <taxon>Eukaryota</taxon>
        <taxon>Fungi</taxon>
        <taxon>Dikarya</taxon>
        <taxon>Ascomycota</taxon>
        <taxon>Pezizomycotina</taxon>
        <taxon>Sordariomycetes</taxon>
        <taxon>Hypocreomycetidae</taxon>
        <taxon>Hypocreales</taxon>
        <taxon>Hypocreaceae</taxon>
        <taxon>Trichoderma</taxon>
    </lineage>
</organism>
<dbReference type="OMA" id="GAFYMVH"/>
<comment type="caution">
    <text evidence="5">The sequence shown here is derived from an EMBL/GenBank/DDBJ whole genome shotgun (WGS) entry which is preliminary data.</text>
</comment>
<evidence type="ECO:0000313" key="5">
    <source>
        <dbReference type="EMBL" id="EHK26858.1"/>
    </source>
</evidence>
<dbReference type="Gene3D" id="3.40.50.720">
    <property type="entry name" value="NAD(P)-binding Rossmann-like Domain"/>
    <property type="match status" value="1"/>
</dbReference>
<dbReference type="Proteomes" id="UP000007115">
    <property type="component" value="Unassembled WGS sequence"/>
</dbReference>
<dbReference type="VEuPathDB" id="FungiDB:TRIVIDRAFT_55188"/>
<evidence type="ECO:0000256" key="1">
    <source>
        <dbReference type="ARBA" id="ARBA00006484"/>
    </source>
</evidence>
<dbReference type="eggNOG" id="KOG0725">
    <property type="taxonomic scope" value="Eukaryota"/>
</dbReference>
<dbReference type="RefSeq" id="XP_013961076.1">
    <property type="nucleotide sequence ID" value="XM_014105601.1"/>
</dbReference>
<dbReference type="SUPFAM" id="SSF51735">
    <property type="entry name" value="NAD(P)-binding Rossmann-fold domains"/>
    <property type="match status" value="1"/>
</dbReference>
<evidence type="ECO:0000256" key="2">
    <source>
        <dbReference type="ARBA" id="ARBA00022857"/>
    </source>
</evidence>
<dbReference type="STRING" id="413071.G9MEP0"/>
<dbReference type="GO" id="GO:0006633">
    <property type="term" value="P:fatty acid biosynthetic process"/>
    <property type="evidence" value="ECO:0007669"/>
    <property type="project" value="TreeGrafter"/>
</dbReference>
<dbReference type="GeneID" id="25795504"/>
<keyword evidence="6" id="KW-1185">Reference proteome</keyword>
<dbReference type="PANTHER" id="PTHR42760:SF133">
    <property type="entry name" value="3-OXOACYL-[ACYL-CARRIER-PROTEIN] REDUCTASE"/>
    <property type="match status" value="1"/>
</dbReference>
<feature type="domain" description="Ketoreductase" evidence="4">
    <location>
        <begin position="11"/>
        <end position="199"/>
    </location>
</feature>
<name>G9MEP0_HYPVG</name>
<proteinExistence type="inferred from homology"/>
<dbReference type="GO" id="GO:0016616">
    <property type="term" value="F:oxidoreductase activity, acting on the CH-OH group of donors, NAD or NADP as acceptor"/>
    <property type="evidence" value="ECO:0007669"/>
    <property type="project" value="TreeGrafter"/>
</dbReference>
<dbReference type="InterPro" id="IPR002347">
    <property type="entry name" value="SDR_fam"/>
</dbReference>
<dbReference type="PRINTS" id="PR00080">
    <property type="entry name" value="SDRFAMILY"/>
</dbReference>
<accession>G9MEP0</accession>
<keyword evidence="2" id="KW-0521">NADP</keyword>
<dbReference type="InterPro" id="IPR057326">
    <property type="entry name" value="KR_dom"/>
</dbReference>
<protein>
    <recommendedName>
        <fullName evidence="4">Ketoreductase domain-containing protein</fullName>
    </recommendedName>
</protein>
<gene>
    <name evidence="5" type="ORF">TRIVIDRAFT_55188</name>
</gene>
<dbReference type="FunFam" id="3.40.50.720:FF:000084">
    <property type="entry name" value="Short-chain dehydrogenase reductase"/>
    <property type="match status" value="1"/>
</dbReference>
<dbReference type="PRINTS" id="PR00081">
    <property type="entry name" value="GDHRDH"/>
</dbReference>
<dbReference type="OrthoDB" id="47007at2759"/>
<evidence type="ECO:0000256" key="3">
    <source>
        <dbReference type="ARBA" id="ARBA00023002"/>
    </source>
</evidence>
<dbReference type="Pfam" id="PF13561">
    <property type="entry name" value="adh_short_C2"/>
    <property type="match status" value="1"/>
</dbReference>
<sequence length="264" mass="27700">MAVDSLSLANKVAIITGSGRENGIGAAIALTLAKAGARVVINYVSDSTAPRAETVRTEIEAAAGKNSVVVVQADVSTEEGCKKIVGETLTKFGVNHIDIIVNNATYVTSGPILQSKAQDIHNAFAVSVVGPVLLLQEAYPHMPKYSRVINIGTVASRIGFGPLPIYASAKAAMDQLTFSLAREIGRDGKHITINTIAPGPVETDNLPDTPESAPMKNYLLSMTRSENRVGTVEDIADAVLLLSSEKSRWITGQFISVSGGINGG</sequence>
<dbReference type="InterPro" id="IPR036291">
    <property type="entry name" value="NAD(P)-bd_dom_sf"/>
</dbReference>
<reference evidence="5 6" key="1">
    <citation type="journal article" date="2011" name="Genome Biol.">
        <title>Comparative genome sequence analysis underscores mycoparasitism as the ancestral life style of Trichoderma.</title>
        <authorList>
            <person name="Kubicek C.P."/>
            <person name="Herrera-Estrella A."/>
            <person name="Seidl-Seiboth V."/>
            <person name="Martinez D.A."/>
            <person name="Druzhinina I.S."/>
            <person name="Thon M."/>
            <person name="Zeilinger S."/>
            <person name="Casas-Flores S."/>
            <person name="Horwitz B.A."/>
            <person name="Mukherjee P.K."/>
            <person name="Mukherjee M."/>
            <person name="Kredics L."/>
            <person name="Alcaraz L.D."/>
            <person name="Aerts A."/>
            <person name="Antal Z."/>
            <person name="Atanasova L."/>
            <person name="Cervantes-Badillo M.G."/>
            <person name="Challacombe J."/>
            <person name="Chertkov O."/>
            <person name="McCluskey K."/>
            <person name="Coulpier F."/>
            <person name="Deshpande N."/>
            <person name="von Doehren H."/>
            <person name="Ebbole D.J."/>
            <person name="Esquivel-Naranjo E.U."/>
            <person name="Fekete E."/>
            <person name="Flipphi M."/>
            <person name="Glaser F."/>
            <person name="Gomez-Rodriguez E.Y."/>
            <person name="Gruber S."/>
            <person name="Han C."/>
            <person name="Henrissat B."/>
            <person name="Hermosa R."/>
            <person name="Hernandez-Onate M."/>
            <person name="Karaffa L."/>
            <person name="Kosti I."/>
            <person name="Le Crom S."/>
            <person name="Lindquist E."/>
            <person name="Lucas S."/>
            <person name="Luebeck M."/>
            <person name="Luebeck P.S."/>
            <person name="Margeot A."/>
            <person name="Metz B."/>
            <person name="Misra M."/>
            <person name="Nevalainen H."/>
            <person name="Omann M."/>
            <person name="Packer N."/>
            <person name="Perrone G."/>
            <person name="Uresti-Rivera E.E."/>
            <person name="Salamov A."/>
            <person name="Schmoll M."/>
            <person name="Seiboth B."/>
            <person name="Shapiro H."/>
            <person name="Sukno S."/>
            <person name="Tamayo-Ramos J.A."/>
            <person name="Tisch D."/>
            <person name="Wiest A."/>
            <person name="Wilkinson H.H."/>
            <person name="Zhang M."/>
            <person name="Coutinho P.M."/>
            <person name="Kenerley C.M."/>
            <person name="Monte E."/>
            <person name="Baker S.E."/>
            <person name="Grigoriev I.V."/>
        </authorList>
    </citation>
    <scope>NUCLEOTIDE SEQUENCE [LARGE SCALE GENOMIC DNA]</scope>
    <source>
        <strain evidence="6">Gv29-8 / FGSC 10586</strain>
    </source>
</reference>
<dbReference type="SMART" id="SM00822">
    <property type="entry name" value="PKS_KR"/>
    <property type="match status" value="1"/>
</dbReference>
<evidence type="ECO:0000259" key="4">
    <source>
        <dbReference type="SMART" id="SM00822"/>
    </source>
</evidence>
<dbReference type="EMBL" id="ABDF02000001">
    <property type="protein sequence ID" value="EHK26858.1"/>
    <property type="molecule type" value="Genomic_DNA"/>
</dbReference>